<evidence type="ECO:0000259" key="4">
    <source>
        <dbReference type="Pfam" id="PF12248"/>
    </source>
</evidence>
<dbReference type="Gene3D" id="2.70.170.10">
    <property type="entry name" value="Neurotransmitter-gated ion-channel ligand-binding domain"/>
    <property type="match status" value="1"/>
</dbReference>
<dbReference type="InterPro" id="IPR022041">
    <property type="entry name" value="Methyltransf_FA"/>
</dbReference>
<dbReference type="AlphaFoldDB" id="A0A1I8PIZ3"/>
<feature type="chain" id="PRO_5009326731" description="Neurotransmitter-gated ion-channel ligand-binding domain-containing protein" evidence="2">
    <location>
        <begin position="25"/>
        <end position="577"/>
    </location>
</feature>
<dbReference type="InterPro" id="IPR006202">
    <property type="entry name" value="Neur_chan_lig-bd"/>
</dbReference>
<dbReference type="GO" id="GO:0005230">
    <property type="term" value="F:extracellular ligand-gated monoatomic ion channel activity"/>
    <property type="evidence" value="ECO:0007669"/>
    <property type="project" value="InterPro"/>
</dbReference>
<dbReference type="STRING" id="35570.A0A1I8PIZ3"/>
<dbReference type="Pfam" id="PF02931">
    <property type="entry name" value="Neur_chan_LBD"/>
    <property type="match status" value="1"/>
</dbReference>
<feature type="transmembrane region" description="Helical" evidence="1">
    <location>
        <begin position="451"/>
        <end position="468"/>
    </location>
</feature>
<sequence length="577" mass="66845">MGTNLLLLLVKLIILIFHLGVVKAETKFNITSAQMDTCRHYVIPRNQGYKYVDFFHLSAFKYTKLSENEIFHLKFYVNAARDAHILLTEIPNPSLSDNVYEIVIGAGYNNYSTIRNKMGRFSVTTNKHPKILSASQYTPIEIIQLKNSTLMVSIPGFKEQPLMTFDDPHMLYPGYLSFASYGSIPATWFYDCQFDGFEDELEEEVHPMTPIELLVKILNEKAENGSFPAYLKEVHLLLDTTFLTYQQDHSMLHTRMNVKMTWYDPRVIWDPTDHYDIGFLHYHDNVIWQPTLLKINSIEHADEYYNIEHRIKIDYNGTVTSIFENVVFSSWCPNAMKNWPNEHLLCDVIFGLDPGPLGTLDLIYDGHWAHPKIETLSEWTLKAITVSTVDNANNMRYTDKKVLQSMVGDIAIEFEIARNSRFYKNVFSMPILTCQVLIILSFLLRGYRRGALLLVVVMVLLLGLMFLTKHAPKPYVPPIMMAYQHILRVATFCYMLHICLMWLELYPPRSKPYNWLSSIVHFSPLRFALCMRLSDNDVFIGSDQQPWREVAKILNALCFVVINIIFIVVVVLLLPHV</sequence>
<feature type="transmembrane region" description="Helical" evidence="1">
    <location>
        <begin position="554"/>
        <end position="574"/>
    </location>
</feature>
<feature type="domain" description="Neurotransmitter-gated ion-channel ligand-binding" evidence="3">
    <location>
        <begin position="242"/>
        <end position="419"/>
    </location>
</feature>
<keyword evidence="1" id="KW-1133">Transmembrane helix</keyword>
<gene>
    <name evidence="5" type="primary">106096405</name>
</gene>
<feature type="signal peptide" evidence="2">
    <location>
        <begin position="1"/>
        <end position="24"/>
    </location>
</feature>
<reference evidence="5" key="1">
    <citation type="submission" date="2020-05" db="UniProtKB">
        <authorList>
            <consortium name="EnsemblMetazoa"/>
        </authorList>
    </citation>
    <scope>IDENTIFICATION</scope>
    <source>
        <strain evidence="5">USDA</strain>
    </source>
</reference>
<evidence type="ECO:0000313" key="5">
    <source>
        <dbReference type="EnsemblMetazoa" id="SCAU008527-PB"/>
    </source>
</evidence>
<dbReference type="InterPro" id="IPR036734">
    <property type="entry name" value="Neur_chan_lig-bd_sf"/>
</dbReference>
<dbReference type="PANTHER" id="PTHR36695:SF12">
    <property type="entry name" value="AGAP008648-PA"/>
    <property type="match status" value="1"/>
</dbReference>
<feature type="transmembrane region" description="Helical" evidence="1">
    <location>
        <begin position="426"/>
        <end position="444"/>
    </location>
</feature>
<keyword evidence="2" id="KW-0732">Signal</keyword>
<dbReference type="Pfam" id="PF12248">
    <property type="entry name" value="Methyltransf_FA"/>
    <property type="match status" value="1"/>
</dbReference>
<dbReference type="SUPFAM" id="SSF63712">
    <property type="entry name" value="Nicotinic receptor ligand binding domain-like"/>
    <property type="match status" value="1"/>
</dbReference>
<protein>
    <recommendedName>
        <fullName evidence="7">Neurotransmitter-gated ion-channel ligand-binding domain-containing protein</fullName>
    </recommendedName>
</protein>
<evidence type="ECO:0000256" key="2">
    <source>
        <dbReference type="SAM" id="SignalP"/>
    </source>
</evidence>
<dbReference type="GO" id="GO:0016020">
    <property type="term" value="C:membrane"/>
    <property type="evidence" value="ECO:0007669"/>
    <property type="project" value="InterPro"/>
</dbReference>
<dbReference type="EnsemblMetazoa" id="SCAU008527-RB">
    <property type="protein sequence ID" value="SCAU008527-PB"/>
    <property type="gene ID" value="SCAU008527"/>
</dbReference>
<dbReference type="VEuPathDB" id="VectorBase:SCAU008527"/>
<feature type="transmembrane region" description="Helical" evidence="1">
    <location>
        <begin position="480"/>
        <end position="503"/>
    </location>
</feature>
<evidence type="ECO:0008006" key="7">
    <source>
        <dbReference type="Google" id="ProtNLM"/>
    </source>
</evidence>
<accession>A0A1I8PIZ3</accession>
<keyword evidence="1" id="KW-0812">Transmembrane</keyword>
<evidence type="ECO:0000256" key="1">
    <source>
        <dbReference type="SAM" id="Phobius"/>
    </source>
</evidence>
<evidence type="ECO:0000259" key="3">
    <source>
        <dbReference type="Pfam" id="PF02931"/>
    </source>
</evidence>
<keyword evidence="6" id="KW-1185">Reference proteome</keyword>
<evidence type="ECO:0000313" key="6">
    <source>
        <dbReference type="Proteomes" id="UP000095300"/>
    </source>
</evidence>
<proteinExistence type="predicted"/>
<dbReference type="Proteomes" id="UP000095300">
    <property type="component" value="Unassembled WGS sequence"/>
</dbReference>
<dbReference type="PANTHER" id="PTHR36695">
    <property type="entry name" value="AGAP008648-PA"/>
    <property type="match status" value="1"/>
</dbReference>
<name>A0A1I8PIZ3_STOCA</name>
<organism evidence="5 6">
    <name type="scientific">Stomoxys calcitrans</name>
    <name type="common">Stable fly</name>
    <name type="synonym">Conops calcitrans</name>
    <dbReference type="NCBI Taxonomy" id="35570"/>
    <lineage>
        <taxon>Eukaryota</taxon>
        <taxon>Metazoa</taxon>
        <taxon>Ecdysozoa</taxon>
        <taxon>Arthropoda</taxon>
        <taxon>Hexapoda</taxon>
        <taxon>Insecta</taxon>
        <taxon>Pterygota</taxon>
        <taxon>Neoptera</taxon>
        <taxon>Endopterygota</taxon>
        <taxon>Diptera</taxon>
        <taxon>Brachycera</taxon>
        <taxon>Muscomorpha</taxon>
        <taxon>Muscoidea</taxon>
        <taxon>Muscidae</taxon>
        <taxon>Stomoxys</taxon>
    </lineage>
</organism>
<feature type="domain" description="Farnesoic acid O-methyl transferase" evidence="4">
    <location>
        <begin position="46"/>
        <end position="193"/>
    </location>
</feature>
<dbReference type="OrthoDB" id="8182187at2759"/>
<keyword evidence="1" id="KW-0472">Membrane</keyword>